<organism evidence="3 4">
    <name type="scientific">Haloferax namakaokahaiae</name>
    <dbReference type="NCBI Taxonomy" id="1748331"/>
    <lineage>
        <taxon>Archaea</taxon>
        <taxon>Methanobacteriati</taxon>
        <taxon>Methanobacteriota</taxon>
        <taxon>Stenosarchaea group</taxon>
        <taxon>Halobacteria</taxon>
        <taxon>Halobacteriales</taxon>
        <taxon>Haloferacaceae</taxon>
        <taxon>Haloferax</taxon>
    </lineage>
</organism>
<comment type="caution">
    <text evidence="3">The sequence shown here is derived from an EMBL/GenBank/DDBJ whole genome shotgun (WGS) entry which is preliminary data.</text>
</comment>
<dbReference type="RefSeq" id="WP_390226043.1">
    <property type="nucleotide sequence ID" value="NZ_JBHTAA010000015.1"/>
</dbReference>
<dbReference type="PANTHER" id="PTHR23132">
    <property type="entry name" value="D-ALANINE--D-ALANINE LIGASE"/>
    <property type="match status" value="1"/>
</dbReference>
<dbReference type="PANTHER" id="PTHR23132:SF14">
    <property type="entry name" value="ATP-GRASP DOMAIN-CONTAINING PROTEIN"/>
    <property type="match status" value="1"/>
</dbReference>
<keyword evidence="1" id="KW-0547">Nucleotide-binding</keyword>
<gene>
    <name evidence="3" type="ORF">ACFQJC_17930</name>
</gene>
<proteinExistence type="predicted"/>
<dbReference type="InterPro" id="IPR011761">
    <property type="entry name" value="ATP-grasp"/>
</dbReference>
<dbReference type="GO" id="GO:0005524">
    <property type="term" value="F:ATP binding"/>
    <property type="evidence" value="ECO:0007669"/>
    <property type="project" value="UniProtKB-UniRule"/>
</dbReference>
<reference evidence="3 4" key="1">
    <citation type="journal article" date="2019" name="Int. J. Syst. Evol. Microbiol.">
        <title>The Global Catalogue of Microorganisms (GCM) 10K type strain sequencing project: providing services to taxonomists for standard genome sequencing and annotation.</title>
        <authorList>
            <consortium name="The Broad Institute Genomics Platform"/>
            <consortium name="The Broad Institute Genome Sequencing Center for Infectious Disease"/>
            <person name="Wu L."/>
            <person name="Ma J."/>
        </authorList>
    </citation>
    <scope>NUCLEOTIDE SEQUENCE [LARGE SCALE GENOMIC DNA]</scope>
    <source>
        <strain evidence="3 4">DSM 29988</strain>
    </source>
</reference>
<keyword evidence="1" id="KW-0067">ATP-binding</keyword>
<dbReference type="InterPro" id="IPR013815">
    <property type="entry name" value="ATP_grasp_subdomain_1"/>
</dbReference>
<dbReference type="AlphaFoldDB" id="A0ABD5ZJL9"/>
<dbReference type="Gene3D" id="3.30.470.20">
    <property type="entry name" value="ATP-grasp fold, B domain"/>
    <property type="match status" value="1"/>
</dbReference>
<feature type="domain" description="ATP-grasp" evidence="2">
    <location>
        <begin position="121"/>
        <end position="305"/>
    </location>
</feature>
<evidence type="ECO:0000313" key="4">
    <source>
        <dbReference type="Proteomes" id="UP001596481"/>
    </source>
</evidence>
<protein>
    <submittedName>
        <fullName evidence="3">ATP-grasp domain-containing protein</fullName>
    </submittedName>
</protein>
<dbReference type="SUPFAM" id="SSF56059">
    <property type="entry name" value="Glutathione synthetase ATP-binding domain-like"/>
    <property type="match status" value="1"/>
</dbReference>
<name>A0ABD5ZJL9_9EURY</name>
<dbReference type="Gene3D" id="3.30.1490.20">
    <property type="entry name" value="ATP-grasp fold, A domain"/>
    <property type="match status" value="1"/>
</dbReference>
<dbReference type="EMBL" id="JBHTAA010000015">
    <property type="protein sequence ID" value="MFC7205394.1"/>
    <property type="molecule type" value="Genomic_DNA"/>
</dbReference>
<keyword evidence="4" id="KW-1185">Reference proteome</keyword>
<sequence>MVANRVLVLDTNLRQGIVTLRNLGRHGIEVTAGATTKLNPGAYSKYATHSIRYPSPDGDATAFADAIEAELRERDYDMVVGLGNATIPALTKHRDRFERYTAVPYPPHDLLMVGFDKWYSYQAACDAGIPVPKTVLPDAIEFDDVEAEVGYPVVLKPRRSHSRHGVVVCHSQAELEAAYRNRDQSLGSYLVQEYIPSEGEMGVYTLYDWSSNLVGLTVQRRLRTNPPEGGISTLRETIVHPEAVQYAKQLLGSIDWVGAGMIEYRIDSRDGVPKMLEFNPRFWGSMALSVFAGVEFPYLLYQLVTTGTCDAQKSYRVGVQAQHFAGEVGQLLSRPDKLTAARELLRRPDSPRTYDVLSRDDPLAAVAYVALNVQQLTTPLTERLLRRIRFRRSRRMKPVVDMVGRLR</sequence>
<evidence type="ECO:0000259" key="2">
    <source>
        <dbReference type="PROSITE" id="PS50975"/>
    </source>
</evidence>
<dbReference type="PROSITE" id="PS50975">
    <property type="entry name" value="ATP_GRASP"/>
    <property type="match status" value="1"/>
</dbReference>
<evidence type="ECO:0000256" key="1">
    <source>
        <dbReference type="PROSITE-ProRule" id="PRU00409"/>
    </source>
</evidence>
<accession>A0ABD5ZJL9</accession>
<evidence type="ECO:0000313" key="3">
    <source>
        <dbReference type="EMBL" id="MFC7205394.1"/>
    </source>
</evidence>
<dbReference type="Pfam" id="PF15632">
    <property type="entry name" value="ATPgrasp_Ter"/>
    <property type="match status" value="1"/>
</dbReference>
<dbReference type="Proteomes" id="UP001596481">
    <property type="component" value="Unassembled WGS sequence"/>
</dbReference>